<dbReference type="EMBL" id="JAEMGP010000015">
    <property type="protein sequence ID" value="KAG5200005.1"/>
    <property type="molecule type" value="Genomic_DNA"/>
</dbReference>
<evidence type="ECO:0000313" key="3">
    <source>
        <dbReference type="Proteomes" id="UP000664991"/>
    </source>
</evidence>
<evidence type="ECO:0000256" key="1">
    <source>
        <dbReference type="SAM" id="MobiDB-lite"/>
    </source>
</evidence>
<sequence>METLRGGSGVRGDVEEEQSHSPGCGCDVRGPQQTRALVAAQTGLGLGSDCLDSQSSARPTSSVGDNGQPLRQDPGSTQTITPEQITEAHDRGFANHSLPLSNSQHLAPEGGSPLRASSPHLGSSPPSTVNAKTEKTGQVMNSFENVEKLKIPPQKNVY</sequence>
<dbReference type="AlphaFoldDB" id="A0A836CV30"/>
<name>A0A836CV30_SHEEP</name>
<protein>
    <submittedName>
        <fullName evidence="2">Uncharacterized protein</fullName>
    </submittedName>
</protein>
<feature type="compositionally biased region" description="Polar residues" evidence="1">
    <location>
        <begin position="51"/>
        <end position="65"/>
    </location>
</feature>
<feature type="compositionally biased region" description="Polar residues" evidence="1">
    <location>
        <begin position="74"/>
        <end position="84"/>
    </location>
</feature>
<feature type="region of interest" description="Disordered" evidence="1">
    <location>
        <begin position="46"/>
        <end position="136"/>
    </location>
</feature>
<feature type="compositionally biased region" description="Polar residues" evidence="1">
    <location>
        <begin position="120"/>
        <end position="136"/>
    </location>
</feature>
<organism evidence="2 3">
    <name type="scientific">Ovis aries</name>
    <name type="common">Sheep</name>
    <dbReference type="NCBI Taxonomy" id="9940"/>
    <lineage>
        <taxon>Eukaryota</taxon>
        <taxon>Metazoa</taxon>
        <taxon>Chordata</taxon>
        <taxon>Craniata</taxon>
        <taxon>Vertebrata</taxon>
        <taxon>Euteleostomi</taxon>
        <taxon>Mammalia</taxon>
        <taxon>Eutheria</taxon>
        <taxon>Laurasiatheria</taxon>
        <taxon>Artiodactyla</taxon>
        <taxon>Ruminantia</taxon>
        <taxon>Pecora</taxon>
        <taxon>Bovidae</taxon>
        <taxon>Caprinae</taxon>
        <taxon>Ovis</taxon>
    </lineage>
</organism>
<accession>A0A836CV30</accession>
<gene>
    <name evidence="2" type="ORF">JEQ12_006484</name>
</gene>
<feature type="compositionally biased region" description="Gly residues" evidence="1">
    <location>
        <begin position="1"/>
        <end position="10"/>
    </location>
</feature>
<proteinExistence type="predicted"/>
<dbReference type="Proteomes" id="UP000664991">
    <property type="component" value="Chromosome 15"/>
</dbReference>
<evidence type="ECO:0000313" key="2">
    <source>
        <dbReference type="EMBL" id="KAG5200005.1"/>
    </source>
</evidence>
<feature type="region of interest" description="Disordered" evidence="1">
    <location>
        <begin position="1"/>
        <end position="30"/>
    </location>
</feature>
<comment type="caution">
    <text evidence="2">The sequence shown here is derived from an EMBL/GenBank/DDBJ whole genome shotgun (WGS) entry which is preliminary data.</text>
</comment>
<reference evidence="2 3" key="1">
    <citation type="submission" date="2020-12" db="EMBL/GenBank/DDBJ databases">
        <title>De novo assembly of Tibetan sheep genome.</title>
        <authorList>
            <person name="Li X."/>
        </authorList>
    </citation>
    <scope>NUCLEOTIDE SEQUENCE [LARGE SCALE GENOMIC DNA]</scope>
    <source>
        <tissue evidence="2">Heart</tissue>
    </source>
</reference>